<evidence type="ECO:0000256" key="3">
    <source>
        <dbReference type="ARBA" id="ARBA00022630"/>
    </source>
</evidence>
<dbReference type="GO" id="GO:0016491">
    <property type="term" value="F:oxidoreductase activity"/>
    <property type="evidence" value="ECO:0007669"/>
    <property type="project" value="UniProtKB-KW"/>
</dbReference>
<dbReference type="PRINTS" id="PR00419">
    <property type="entry name" value="ADXRDTASE"/>
</dbReference>
<dbReference type="GO" id="GO:0046872">
    <property type="term" value="F:metal ion binding"/>
    <property type="evidence" value="ECO:0007669"/>
    <property type="project" value="UniProtKB-KW"/>
</dbReference>
<evidence type="ECO:0000313" key="11">
    <source>
        <dbReference type="EMBL" id="GAG88144.1"/>
    </source>
</evidence>
<dbReference type="EMBL" id="BART01015735">
    <property type="protein sequence ID" value="GAG88144.1"/>
    <property type="molecule type" value="Genomic_DNA"/>
</dbReference>
<dbReference type="AlphaFoldDB" id="X1AY53"/>
<name>X1AY53_9ZZZZ</name>
<organism evidence="11">
    <name type="scientific">marine sediment metagenome</name>
    <dbReference type="NCBI Taxonomy" id="412755"/>
    <lineage>
        <taxon>unclassified sequences</taxon>
        <taxon>metagenomes</taxon>
        <taxon>ecological metagenomes</taxon>
    </lineage>
</organism>
<keyword evidence="8" id="KW-0411">Iron-sulfur</keyword>
<evidence type="ECO:0000256" key="4">
    <source>
        <dbReference type="ARBA" id="ARBA00022643"/>
    </source>
</evidence>
<evidence type="ECO:0000256" key="8">
    <source>
        <dbReference type="ARBA" id="ARBA00023014"/>
    </source>
</evidence>
<feature type="domain" description="FAD/NAD(P)-binding" evidence="10">
    <location>
        <begin position="110"/>
        <end position="237"/>
    </location>
</feature>
<keyword evidence="4" id="KW-0288">FMN</keyword>
<dbReference type="Gene3D" id="3.40.50.720">
    <property type="entry name" value="NAD(P)-binding Rossmann-like Domain"/>
    <property type="match status" value="1"/>
</dbReference>
<keyword evidence="3" id="KW-0285">Flavoprotein</keyword>
<evidence type="ECO:0000256" key="6">
    <source>
        <dbReference type="ARBA" id="ARBA00023002"/>
    </source>
</evidence>
<comment type="cofactor">
    <cofactor evidence="2">
        <name>[4Fe-4S] cluster</name>
        <dbReference type="ChEBI" id="CHEBI:49883"/>
    </cofactor>
</comment>
<dbReference type="GO" id="GO:0051536">
    <property type="term" value="F:iron-sulfur cluster binding"/>
    <property type="evidence" value="ECO:0007669"/>
    <property type="project" value="UniProtKB-KW"/>
</dbReference>
<keyword evidence="5" id="KW-0479">Metal-binding</keyword>
<dbReference type="PANTHER" id="PTHR42917">
    <property type="entry name" value="2,4-DIENOYL-COA REDUCTASE"/>
    <property type="match status" value="1"/>
</dbReference>
<dbReference type="InterPro" id="IPR001155">
    <property type="entry name" value="OxRdtase_FMN_N"/>
</dbReference>
<reference evidence="11" key="1">
    <citation type="journal article" date="2014" name="Front. Microbiol.">
        <title>High frequency of phylogenetically diverse reductive dehalogenase-homologous genes in deep subseafloor sedimentary metagenomes.</title>
        <authorList>
            <person name="Kawai M."/>
            <person name="Futagami T."/>
            <person name="Toyoda A."/>
            <person name="Takaki Y."/>
            <person name="Nishi S."/>
            <person name="Hori S."/>
            <person name="Arai W."/>
            <person name="Tsubouchi T."/>
            <person name="Morono Y."/>
            <person name="Uchiyama I."/>
            <person name="Ito T."/>
            <person name="Fujiyama A."/>
            <person name="Inagaki F."/>
            <person name="Takami H."/>
        </authorList>
    </citation>
    <scope>NUCLEOTIDE SEQUENCE</scope>
    <source>
        <strain evidence="11">Expedition CK06-06</strain>
    </source>
</reference>
<evidence type="ECO:0000256" key="7">
    <source>
        <dbReference type="ARBA" id="ARBA00023004"/>
    </source>
</evidence>
<keyword evidence="7" id="KW-0408">Iron</keyword>
<evidence type="ECO:0000256" key="1">
    <source>
        <dbReference type="ARBA" id="ARBA00001917"/>
    </source>
</evidence>
<evidence type="ECO:0000256" key="5">
    <source>
        <dbReference type="ARBA" id="ARBA00022723"/>
    </source>
</evidence>
<dbReference type="Pfam" id="PF07992">
    <property type="entry name" value="Pyr_redox_2"/>
    <property type="match status" value="1"/>
</dbReference>
<evidence type="ECO:0000259" key="9">
    <source>
        <dbReference type="Pfam" id="PF00724"/>
    </source>
</evidence>
<sequence>GITIPPYCEYGCYIHLPEAIKKAVNIPVFGVGNINDPRMADEFIKQGKADIINMGRQLICDADTPNKYFNDKIDDIKRCIGCLQSCGTCVYDIYSGLDYQELTPSSELKKIFVLGAGIAGMEAARVLKLRGHEVEVYEKSNKVGGLMPLLAAEYKKERFMLMVDWLDTQLKKLDVPIHLNKDLTREEVEALTPDIIVLATGSKATVPVKLTDKLNVITQDESILKSKPMGKNVVVWGLDGFWRGGFETVLTLGEQGYNVKALIGSNAVVGQILLANSGRRMYIIRYLKKI</sequence>
<protein>
    <recommendedName>
        <fullName evidence="12">FAD/NAD(P)-binding domain-containing protein</fullName>
    </recommendedName>
</protein>
<dbReference type="PANTHER" id="PTHR42917:SF2">
    <property type="entry name" value="2,4-DIENOYL-COA REDUCTASE [(2E)-ENOYL-COA-PRODUCING]"/>
    <property type="match status" value="1"/>
</dbReference>
<dbReference type="InterPro" id="IPR013785">
    <property type="entry name" value="Aldolase_TIM"/>
</dbReference>
<dbReference type="Pfam" id="PF00724">
    <property type="entry name" value="Oxidored_FMN"/>
    <property type="match status" value="1"/>
</dbReference>
<feature type="non-terminal residue" evidence="11">
    <location>
        <position position="1"/>
    </location>
</feature>
<accession>X1AY53</accession>
<gene>
    <name evidence="11" type="ORF">S01H4_30476</name>
</gene>
<dbReference type="InterPro" id="IPR023753">
    <property type="entry name" value="FAD/NAD-binding_dom"/>
</dbReference>
<comment type="cofactor">
    <cofactor evidence="1">
        <name>FMN</name>
        <dbReference type="ChEBI" id="CHEBI:58210"/>
    </cofactor>
</comment>
<dbReference type="Gene3D" id="3.20.20.70">
    <property type="entry name" value="Aldolase class I"/>
    <property type="match status" value="1"/>
</dbReference>
<proteinExistence type="predicted"/>
<comment type="caution">
    <text evidence="11">The sequence shown here is derived from an EMBL/GenBank/DDBJ whole genome shotgun (WGS) entry which is preliminary data.</text>
</comment>
<dbReference type="InterPro" id="IPR051793">
    <property type="entry name" value="NADH:flavin_oxidoreductase"/>
</dbReference>
<dbReference type="GO" id="GO:0010181">
    <property type="term" value="F:FMN binding"/>
    <property type="evidence" value="ECO:0007669"/>
    <property type="project" value="InterPro"/>
</dbReference>
<keyword evidence="6" id="KW-0560">Oxidoreductase</keyword>
<evidence type="ECO:0008006" key="12">
    <source>
        <dbReference type="Google" id="ProtNLM"/>
    </source>
</evidence>
<evidence type="ECO:0000259" key="10">
    <source>
        <dbReference type="Pfam" id="PF07992"/>
    </source>
</evidence>
<dbReference type="SUPFAM" id="SSF51395">
    <property type="entry name" value="FMN-linked oxidoreductases"/>
    <property type="match status" value="1"/>
</dbReference>
<evidence type="ECO:0000256" key="2">
    <source>
        <dbReference type="ARBA" id="ARBA00001966"/>
    </source>
</evidence>
<feature type="domain" description="NADH:flavin oxidoreductase/NADH oxidase N-terminal" evidence="9">
    <location>
        <begin position="18"/>
        <end position="67"/>
    </location>
</feature>
<dbReference type="SUPFAM" id="SSF51971">
    <property type="entry name" value="Nucleotide-binding domain"/>
    <property type="match status" value="1"/>
</dbReference>